<feature type="region of interest" description="Disordered" evidence="1">
    <location>
        <begin position="80"/>
        <end position="107"/>
    </location>
</feature>
<gene>
    <name evidence="2" type="ORF">Dfulv_20140</name>
</gene>
<evidence type="ECO:0000256" key="1">
    <source>
        <dbReference type="SAM" id="MobiDB-lite"/>
    </source>
</evidence>
<name>A0ABY5W8L0_9ACTN</name>
<keyword evidence="3" id="KW-1185">Reference proteome</keyword>
<reference evidence="2" key="2">
    <citation type="submission" date="2022-09" db="EMBL/GenBank/DDBJ databases">
        <title>Biosynthetic gene clusters of Dactylosporangioum fulvum.</title>
        <authorList>
            <person name="Caradec T."/>
        </authorList>
    </citation>
    <scope>NUCLEOTIDE SEQUENCE</scope>
    <source>
        <strain evidence="2">NRRL B-16292</strain>
    </source>
</reference>
<feature type="region of interest" description="Disordered" evidence="1">
    <location>
        <begin position="1"/>
        <end position="23"/>
    </location>
</feature>
<proteinExistence type="predicted"/>
<dbReference type="EMBL" id="CP073720">
    <property type="protein sequence ID" value="UWP86423.1"/>
    <property type="molecule type" value="Genomic_DNA"/>
</dbReference>
<feature type="compositionally biased region" description="Basic and acidic residues" evidence="1">
    <location>
        <begin position="12"/>
        <end position="23"/>
    </location>
</feature>
<protein>
    <recommendedName>
        <fullName evidence="4">Lipoprotein</fullName>
    </recommendedName>
</protein>
<accession>A0ABY5W8L0</accession>
<evidence type="ECO:0008006" key="4">
    <source>
        <dbReference type="Google" id="ProtNLM"/>
    </source>
</evidence>
<sequence length="107" mass="10901">MLLALAGCSDQLGDRGGKEGAAPDKISDVDYVEVYRNADNFPNVALVCIRGIAFATTASREGMSAPALIRMQEWDGRCRAVTGGASQSPAPATPSASTTAGSPSPAS</sequence>
<evidence type="ECO:0000313" key="3">
    <source>
        <dbReference type="Proteomes" id="UP001059617"/>
    </source>
</evidence>
<evidence type="ECO:0000313" key="2">
    <source>
        <dbReference type="EMBL" id="UWP86423.1"/>
    </source>
</evidence>
<reference evidence="2" key="1">
    <citation type="submission" date="2021-04" db="EMBL/GenBank/DDBJ databases">
        <authorList>
            <person name="Hartkoorn R.C."/>
            <person name="Beaudoing E."/>
            <person name="Hot D."/>
        </authorList>
    </citation>
    <scope>NUCLEOTIDE SEQUENCE</scope>
    <source>
        <strain evidence="2">NRRL B-16292</strain>
    </source>
</reference>
<feature type="compositionally biased region" description="Low complexity" evidence="1">
    <location>
        <begin position="83"/>
        <end position="107"/>
    </location>
</feature>
<dbReference type="Proteomes" id="UP001059617">
    <property type="component" value="Chromosome"/>
</dbReference>
<dbReference type="RefSeq" id="WP_259865580.1">
    <property type="nucleotide sequence ID" value="NZ_CP073720.1"/>
</dbReference>
<organism evidence="2 3">
    <name type="scientific">Dactylosporangium fulvum</name>
    <dbReference type="NCBI Taxonomy" id="53359"/>
    <lineage>
        <taxon>Bacteria</taxon>
        <taxon>Bacillati</taxon>
        <taxon>Actinomycetota</taxon>
        <taxon>Actinomycetes</taxon>
        <taxon>Micromonosporales</taxon>
        <taxon>Micromonosporaceae</taxon>
        <taxon>Dactylosporangium</taxon>
    </lineage>
</organism>